<dbReference type="Proteomes" id="UP000245119">
    <property type="component" value="Linkage Group LG1"/>
</dbReference>
<evidence type="ECO:0000256" key="6">
    <source>
        <dbReference type="SAM" id="MobiDB-lite"/>
    </source>
</evidence>
<comment type="subcellular location">
    <subcellularLocation>
        <location evidence="1">Cytoplasm</location>
        <location evidence="1">Cytoskeleton</location>
        <location evidence="1">Microtubule organizing center</location>
        <location evidence="1">Centrosome</location>
    </subcellularLocation>
</comment>
<dbReference type="EMBL" id="PZQS01000001">
    <property type="protein sequence ID" value="PVD39022.1"/>
    <property type="molecule type" value="Genomic_DNA"/>
</dbReference>
<comment type="similarity">
    <text evidence="4">Belongs to the CFAP96 family.</text>
</comment>
<dbReference type="GO" id="GO:0005881">
    <property type="term" value="C:cytoplasmic microtubule"/>
    <property type="evidence" value="ECO:0007669"/>
    <property type="project" value="TreeGrafter"/>
</dbReference>
<evidence type="ECO:0000256" key="3">
    <source>
        <dbReference type="ARBA" id="ARBA00023212"/>
    </source>
</evidence>
<keyword evidence="3" id="KW-0206">Cytoskeleton</keyword>
<comment type="caution">
    <text evidence="7">The sequence shown here is derived from an EMBL/GenBank/DDBJ whole genome shotgun (WGS) entry which is preliminary data.</text>
</comment>
<gene>
    <name evidence="7" type="ORF">C0Q70_01649</name>
</gene>
<dbReference type="OrthoDB" id="283553at2759"/>
<organism evidence="7 8">
    <name type="scientific">Pomacea canaliculata</name>
    <name type="common">Golden apple snail</name>
    <dbReference type="NCBI Taxonomy" id="400727"/>
    <lineage>
        <taxon>Eukaryota</taxon>
        <taxon>Metazoa</taxon>
        <taxon>Spiralia</taxon>
        <taxon>Lophotrochozoa</taxon>
        <taxon>Mollusca</taxon>
        <taxon>Gastropoda</taxon>
        <taxon>Caenogastropoda</taxon>
        <taxon>Architaenioglossa</taxon>
        <taxon>Ampullarioidea</taxon>
        <taxon>Ampullariidae</taxon>
        <taxon>Pomacea</taxon>
    </lineage>
</organism>
<reference evidence="7 8" key="1">
    <citation type="submission" date="2018-04" db="EMBL/GenBank/DDBJ databases">
        <title>The genome of golden apple snail Pomacea canaliculata provides insight into stress tolerance and invasive adaptation.</title>
        <authorList>
            <person name="Liu C."/>
            <person name="Liu B."/>
            <person name="Ren Y."/>
            <person name="Zhang Y."/>
            <person name="Wang H."/>
            <person name="Li S."/>
            <person name="Jiang F."/>
            <person name="Yin L."/>
            <person name="Zhang G."/>
            <person name="Qian W."/>
            <person name="Fan W."/>
        </authorList>
    </citation>
    <scope>NUCLEOTIDE SEQUENCE [LARGE SCALE GENOMIC DNA]</scope>
    <source>
        <strain evidence="7">SZHN2017</strain>
        <tissue evidence="7">Muscle</tissue>
    </source>
</reference>
<keyword evidence="2" id="KW-0963">Cytoplasm</keyword>
<evidence type="ECO:0000256" key="1">
    <source>
        <dbReference type="ARBA" id="ARBA00004300"/>
    </source>
</evidence>
<evidence type="ECO:0000256" key="2">
    <source>
        <dbReference type="ARBA" id="ARBA00022490"/>
    </source>
</evidence>
<evidence type="ECO:0000313" key="7">
    <source>
        <dbReference type="EMBL" id="PVD39022.1"/>
    </source>
</evidence>
<dbReference type="PANTHER" id="PTHR31144">
    <property type="entry name" value="UPF0602 PROTEIN C4ORF47"/>
    <property type="match status" value="1"/>
</dbReference>
<evidence type="ECO:0000313" key="8">
    <source>
        <dbReference type="Proteomes" id="UP000245119"/>
    </source>
</evidence>
<dbReference type="PANTHER" id="PTHR31144:SF1">
    <property type="entry name" value="UPF0602 PROTEIN C4ORF47"/>
    <property type="match status" value="1"/>
</dbReference>
<name>A0A2T7Q027_POMCA</name>
<keyword evidence="8" id="KW-1185">Reference proteome</keyword>
<evidence type="ECO:0000256" key="5">
    <source>
        <dbReference type="ARBA" id="ARBA00035693"/>
    </source>
</evidence>
<evidence type="ECO:0000256" key="4">
    <source>
        <dbReference type="ARBA" id="ARBA00035656"/>
    </source>
</evidence>
<feature type="region of interest" description="Disordered" evidence="6">
    <location>
        <begin position="217"/>
        <end position="244"/>
    </location>
</feature>
<protein>
    <recommendedName>
        <fullName evidence="5">Cilia-and flagella-associated protein 96</fullName>
    </recommendedName>
</protein>
<dbReference type="STRING" id="400727.A0A2T7Q027"/>
<proteinExistence type="inferred from homology"/>
<accession>A0A2T7Q027</accession>
<dbReference type="InterPro" id="IPR029358">
    <property type="entry name" value="CFAP96"/>
</dbReference>
<dbReference type="GO" id="GO:0005813">
    <property type="term" value="C:centrosome"/>
    <property type="evidence" value="ECO:0007669"/>
    <property type="project" value="UniProtKB-SubCell"/>
</dbReference>
<sequence length="265" mass="29365">MAQGKNDMERIGLFQEMTYITIGDRYRSLGAVTFNDSAGKGKQMLPGGSKERSTGLQAGYFNEKFNRVFEGESYSDPIRLKRIFRMKESKKNLGKPFMPTNAEKTMNGLGTFYGTIGGGVTAFSPLSTRSKQATIPGKNMYTNPGKKGTGYGYIGVTLGKYPNNLSDPFDTDKERARKENQGHKKLLKGGPFQLNMHPQDYFNGNPYILTKPLPPMRKTGTSSGPKNVTPFKPSSPGKKVNQHPELSCHDSYVTMLLYLKTTITS</sequence>
<dbReference type="AlphaFoldDB" id="A0A2T7Q027"/>
<dbReference type="Pfam" id="PF15239">
    <property type="entry name" value="CFAP96-like"/>
    <property type="match status" value="1"/>
</dbReference>